<dbReference type="eggNOG" id="COG0171">
    <property type="taxonomic scope" value="Bacteria"/>
</dbReference>
<comment type="similarity">
    <text evidence="2 7 8">In the C-terminal section; belongs to the NAD synthetase family.</text>
</comment>
<dbReference type="CDD" id="cd00553">
    <property type="entry name" value="NAD_synthase"/>
    <property type="match status" value="1"/>
</dbReference>
<dbReference type="InterPro" id="IPR003694">
    <property type="entry name" value="NAD_synthase"/>
</dbReference>
<dbReference type="Gene3D" id="3.60.110.10">
    <property type="entry name" value="Carbon-nitrogen hydrolase"/>
    <property type="match status" value="1"/>
</dbReference>
<evidence type="ECO:0000313" key="11">
    <source>
        <dbReference type="EMBL" id="AFK54137.1"/>
    </source>
</evidence>
<proteinExistence type="inferred from homology"/>
<dbReference type="GO" id="GO:0005524">
    <property type="term" value="F:ATP binding"/>
    <property type="evidence" value="ECO:0007669"/>
    <property type="project" value="UniProtKB-UniRule"/>
</dbReference>
<feature type="binding site" evidence="7">
    <location>
        <position position="185"/>
    </location>
    <ligand>
        <name>L-glutamine</name>
        <dbReference type="ChEBI" id="CHEBI:58359"/>
    </ligand>
</feature>
<dbReference type="PIRSF" id="PIRSF006630">
    <property type="entry name" value="NADS_GAT"/>
    <property type="match status" value="1"/>
</dbReference>
<evidence type="ECO:0000256" key="8">
    <source>
        <dbReference type="PIRNR" id="PIRNR006630"/>
    </source>
</evidence>
<sequence>MLSDRIRTDMTQLLTLALAQINPVVGDVEGNARQLLEARQQAAEQGADLCVTGELSLIGYPPEDLVRKPALMRAVASALDMLAAATADGGPALIVGAPHAEGGKLYNAAYVLDGGHVTGVVRKHALPNYGVFDELRVFDLAPPAGPVVIRGWRVGLMVCEDMWRPDSAECLAESGAEFLLVINGSPYEVDKRDQRLAHAVARVHETGLPLAYVNLVGGQDELVFDGASFVLDRDGALKVQAPAWISGTTPAHIRRTEAGEVVAEAGPLSPEPEVLEAVYSAMMLGLADYVNKNGFPGVVLGLSGGIDSALSLAVAVDALGADRVRAVMMPSRYTSRDSLDDAALCAELCGVRLDEIPIEPAVQAFSTMLAPVFGNRGPDVTEENIQSRIRGVILMAMSNKFGDMVLTTGNKSEMSVGYATLYGDMCGGYSVLKDVYKMTVFELSRWRNAQKPEGALGPDGPVMPERVIAKPPSAELREDQKDEDSLPPYERLDAILEGLVEKELPHRVLVEQGQDRDEVDRIARLLYVAEYKRRQSPPGVKITGRAFGRDRRYPITNRFRDRA</sequence>
<feature type="binding site" evidence="7">
    <location>
        <position position="413"/>
    </location>
    <ligand>
        <name>deamido-NAD(+)</name>
        <dbReference type="ChEBI" id="CHEBI:58437"/>
        <note>ligand shared between two neighboring subunits</note>
    </ligand>
</feature>
<dbReference type="SUPFAM" id="SSF52402">
    <property type="entry name" value="Adenine nucleotide alpha hydrolases-like"/>
    <property type="match status" value="1"/>
</dbReference>
<dbReference type="Pfam" id="PF02540">
    <property type="entry name" value="NAD_synthase"/>
    <property type="match status" value="1"/>
</dbReference>
<comment type="caution">
    <text evidence="7">Lacks conserved residue(s) required for the propagation of feature annotation.</text>
</comment>
<comment type="function">
    <text evidence="7">Catalyzes the ATP-dependent amidation of deamido-NAD to form NAD. Uses L-glutamine as a nitrogen source.</text>
</comment>
<feature type="binding site" evidence="7">
    <location>
        <position position="384"/>
    </location>
    <ligand>
        <name>deamido-NAD(+)</name>
        <dbReference type="ChEBI" id="CHEBI:58437"/>
        <note>ligand shared between two neighboring subunits</note>
    </ligand>
</feature>
<dbReference type="Pfam" id="PF00795">
    <property type="entry name" value="CN_hydrolase"/>
    <property type="match status" value="1"/>
</dbReference>
<organism evidence="11 12">
    <name type="scientific">Tistrella mobilis (strain KA081020-065)</name>
    <dbReference type="NCBI Taxonomy" id="1110502"/>
    <lineage>
        <taxon>Bacteria</taxon>
        <taxon>Pseudomonadati</taxon>
        <taxon>Pseudomonadota</taxon>
        <taxon>Alphaproteobacteria</taxon>
        <taxon>Geminicoccales</taxon>
        <taxon>Geminicoccaceae</taxon>
        <taxon>Tistrella</taxon>
    </lineage>
</organism>
<reference evidence="11 12" key="1">
    <citation type="journal article" date="2012" name="J. Am. Chem. Soc.">
        <title>Bacterial biosynthesis and maturation of the didemnin anti-cancer agents.</title>
        <authorList>
            <person name="Xu Y."/>
            <person name="Kersten R.D."/>
            <person name="Nam S.J."/>
            <person name="Lu L."/>
            <person name="Al-Suwailem A.M."/>
            <person name="Zheng H."/>
            <person name="Fenical W."/>
            <person name="Dorrestein P.C."/>
            <person name="Moore B.S."/>
            <person name="Qian P.Y."/>
        </authorList>
    </citation>
    <scope>NUCLEOTIDE SEQUENCE [LARGE SCALE GENOMIC DNA]</scope>
    <source>
        <strain evidence="11 12">KA081020-065</strain>
    </source>
</reference>
<feature type="active site" description="Nucleophile; for glutaminase activity" evidence="7">
    <location>
        <position position="159"/>
    </location>
</feature>
<comment type="similarity">
    <text evidence="9">Belongs to the NAD synthetase family.</text>
</comment>
<protein>
    <recommendedName>
        <fullName evidence="7 8">Glutamine-dependent NAD(+) synthetase</fullName>
        <ecNumber evidence="7 8">6.3.5.1</ecNumber>
    </recommendedName>
    <alternativeName>
        <fullName evidence="7 8">NAD(+) synthase [glutamine-hydrolyzing]</fullName>
    </alternativeName>
</protein>
<feature type="binding site" evidence="7">
    <location>
        <position position="408"/>
    </location>
    <ligand>
        <name>ATP</name>
        <dbReference type="ChEBI" id="CHEBI:30616"/>
    </ligand>
</feature>
<evidence type="ECO:0000256" key="1">
    <source>
        <dbReference type="ARBA" id="ARBA00005188"/>
    </source>
</evidence>
<evidence type="ECO:0000259" key="10">
    <source>
        <dbReference type="PROSITE" id="PS50263"/>
    </source>
</evidence>
<dbReference type="GO" id="GO:0008795">
    <property type="term" value="F:NAD+ synthase activity"/>
    <property type="evidence" value="ECO:0007669"/>
    <property type="project" value="UniProtKB-UniRule"/>
</dbReference>
<keyword evidence="12" id="KW-1185">Reference proteome</keyword>
<dbReference type="PATRIC" id="fig|1110502.3.peg.2362"/>
<dbReference type="PROSITE" id="PS50263">
    <property type="entry name" value="CN_HYDROLASE"/>
    <property type="match status" value="1"/>
</dbReference>
<comment type="catalytic activity">
    <reaction evidence="7 8">
        <text>deamido-NAD(+) + L-glutamine + ATP + H2O = L-glutamate + AMP + diphosphate + NAD(+) + H(+)</text>
        <dbReference type="Rhea" id="RHEA:24384"/>
        <dbReference type="ChEBI" id="CHEBI:15377"/>
        <dbReference type="ChEBI" id="CHEBI:15378"/>
        <dbReference type="ChEBI" id="CHEBI:29985"/>
        <dbReference type="ChEBI" id="CHEBI:30616"/>
        <dbReference type="ChEBI" id="CHEBI:33019"/>
        <dbReference type="ChEBI" id="CHEBI:57540"/>
        <dbReference type="ChEBI" id="CHEBI:58359"/>
        <dbReference type="ChEBI" id="CHEBI:58437"/>
        <dbReference type="ChEBI" id="CHEBI:456215"/>
        <dbReference type="EC" id="6.3.5.1"/>
    </reaction>
</comment>
<dbReference type="UniPathway" id="UPA00253">
    <property type="reaction ID" value="UER00334"/>
</dbReference>
<dbReference type="InterPro" id="IPR022310">
    <property type="entry name" value="NAD/GMP_synthase"/>
</dbReference>
<accession>I3TMZ9</accession>
<keyword evidence="5 7" id="KW-0067">ATP-binding</keyword>
<dbReference type="KEGG" id="tmo:TMO_2299"/>
<dbReference type="CDD" id="cd07570">
    <property type="entry name" value="GAT_Gln-NAD-synth"/>
    <property type="match status" value="1"/>
</dbReference>
<dbReference type="InterPro" id="IPR014445">
    <property type="entry name" value="Gln-dep_NAD_synthase"/>
</dbReference>
<dbReference type="STRING" id="1110502.TMO_2299"/>
<dbReference type="EC" id="6.3.5.1" evidence="7 8"/>
<dbReference type="eggNOG" id="COG0388">
    <property type="taxonomic scope" value="Bacteria"/>
</dbReference>
<comment type="pathway">
    <text evidence="1 7 8">Cofactor biosynthesis; NAD(+) biosynthesis; NAD(+) from deamido-NAD(+) (L-Gln route): step 1/1.</text>
</comment>
<evidence type="ECO:0000256" key="5">
    <source>
        <dbReference type="ARBA" id="ARBA00022840"/>
    </source>
</evidence>
<dbReference type="GO" id="GO:0004359">
    <property type="term" value="F:glutaminase activity"/>
    <property type="evidence" value="ECO:0007669"/>
    <property type="project" value="InterPro"/>
</dbReference>
<dbReference type="Proteomes" id="UP000005258">
    <property type="component" value="Chromosome"/>
</dbReference>
<evidence type="ECO:0000256" key="3">
    <source>
        <dbReference type="ARBA" id="ARBA00022598"/>
    </source>
</evidence>
<gene>
    <name evidence="7 11" type="primary">nadE</name>
    <name evidence="11" type="ordered locus">TMO_2299</name>
</gene>
<dbReference type="HAMAP" id="MF_02090">
    <property type="entry name" value="NadE_glutamine_dep"/>
    <property type="match status" value="1"/>
</dbReference>
<dbReference type="PANTHER" id="PTHR23090">
    <property type="entry name" value="NH 3 /GLUTAMINE-DEPENDENT NAD + SYNTHETASE"/>
    <property type="match status" value="1"/>
</dbReference>
<dbReference type="FunFam" id="3.40.50.620:FF:000106">
    <property type="entry name" value="Glutamine-dependent NAD(+) synthetase"/>
    <property type="match status" value="1"/>
</dbReference>
<feature type="binding site" evidence="7">
    <location>
        <position position="532"/>
    </location>
    <ligand>
        <name>deamido-NAD(+)</name>
        <dbReference type="ChEBI" id="CHEBI:58437"/>
        <note>ligand shared between two neighboring subunits</note>
    </ligand>
</feature>
<dbReference type="Gene3D" id="3.40.50.620">
    <property type="entry name" value="HUPs"/>
    <property type="match status" value="1"/>
</dbReference>
<keyword evidence="3 7" id="KW-0436">Ligase</keyword>
<dbReference type="InterPro" id="IPR003010">
    <property type="entry name" value="C-N_Hydrolase"/>
</dbReference>
<dbReference type="SUPFAM" id="SSF56317">
    <property type="entry name" value="Carbon-nitrogen hydrolase"/>
    <property type="match status" value="1"/>
</dbReference>
<dbReference type="AlphaFoldDB" id="I3TMZ9"/>
<dbReference type="HOGENOM" id="CLU_022313_2_0_5"/>
<keyword evidence="6 7" id="KW-0520">NAD</keyword>
<dbReference type="GO" id="GO:0003952">
    <property type="term" value="F:NAD+ synthase (glutamine-hydrolyzing) activity"/>
    <property type="evidence" value="ECO:0007669"/>
    <property type="project" value="UniProtKB-UniRule"/>
</dbReference>
<name>I3TMZ9_TISMK</name>
<dbReference type="PANTHER" id="PTHR23090:SF9">
    <property type="entry name" value="GLUTAMINE-DEPENDENT NAD(+) SYNTHETASE"/>
    <property type="match status" value="1"/>
</dbReference>
<dbReference type="GO" id="GO:0009435">
    <property type="term" value="P:NAD+ biosynthetic process"/>
    <property type="evidence" value="ECO:0007669"/>
    <property type="project" value="UniProtKB-UniRule"/>
</dbReference>
<dbReference type="InterPro" id="IPR036526">
    <property type="entry name" value="C-N_Hydrolase_sf"/>
</dbReference>
<feature type="active site" description="For glutaminase activity" evidence="7">
    <location>
        <position position="123"/>
    </location>
</feature>
<dbReference type="EMBL" id="CP003236">
    <property type="protein sequence ID" value="AFK54137.1"/>
    <property type="molecule type" value="Genomic_DNA"/>
</dbReference>
<feature type="binding site" evidence="7">
    <location>
        <begin position="301"/>
        <end position="308"/>
    </location>
    <ligand>
        <name>ATP</name>
        <dbReference type="ChEBI" id="CHEBI:30616"/>
    </ligand>
</feature>
<keyword evidence="4 7" id="KW-0547">Nucleotide-binding</keyword>
<dbReference type="InterPro" id="IPR014729">
    <property type="entry name" value="Rossmann-like_a/b/a_fold"/>
</dbReference>
<evidence type="ECO:0000256" key="6">
    <source>
        <dbReference type="ARBA" id="ARBA00023027"/>
    </source>
</evidence>
<feature type="active site" description="Proton acceptor; for glutaminase activity" evidence="7">
    <location>
        <position position="54"/>
    </location>
</feature>
<dbReference type="NCBIfam" id="NF010588">
    <property type="entry name" value="PRK13981.1"/>
    <property type="match status" value="1"/>
</dbReference>
<evidence type="ECO:0000256" key="4">
    <source>
        <dbReference type="ARBA" id="ARBA00022741"/>
    </source>
</evidence>
<feature type="binding site" evidence="7">
    <location>
        <position position="191"/>
    </location>
    <ligand>
        <name>L-glutamine</name>
        <dbReference type="ChEBI" id="CHEBI:58359"/>
    </ligand>
</feature>
<evidence type="ECO:0000256" key="7">
    <source>
        <dbReference type="HAMAP-Rule" id="MF_02090"/>
    </source>
</evidence>
<feature type="domain" description="CN hydrolase" evidence="10">
    <location>
        <begin position="14"/>
        <end position="255"/>
    </location>
</feature>
<evidence type="ECO:0000256" key="9">
    <source>
        <dbReference type="RuleBase" id="RU003811"/>
    </source>
</evidence>
<evidence type="ECO:0000256" key="2">
    <source>
        <dbReference type="ARBA" id="ARBA00007145"/>
    </source>
</evidence>
<evidence type="ECO:0000313" key="12">
    <source>
        <dbReference type="Proteomes" id="UP000005258"/>
    </source>
</evidence>
<dbReference type="GO" id="GO:0005737">
    <property type="term" value="C:cytoplasm"/>
    <property type="evidence" value="ECO:0007669"/>
    <property type="project" value="InterPro"/>
</dbReference>
<dbReference type="NCBIfam" id="TIGR00552">
    <property type="entry name" value="nadE"/>
    <property type="match status" value="1"/>
</dbReference>
<feature type="binding site" evidence="7">
    <location>
        <position position="129"/>
    </location>
    <ligand>
        <name>L-glutamine</name>
        <dbReference type="ChEBI" id="CHEBI:58359"/>
    </ligand>
</feature>